<dbReference type="GO" id="GO:0005524">
    <property type="term" value="F:ATP binding"/>
    <property type="evidence" value="ECO:0007669"/>
    <property type="project" value="UniProtKB-KW"/>
</dbReference>
<protein>
    <recommendedName>
        <fullName evidence="9">Probable butyrate kinase</fullName>
        <shortName evidence="9">BK</shortName>
        <ecNumber evidence="9">2.7.2.7</ecNumber>
    </recommendedName>
    <alternativeName>
        <fullName evidence="9">Branched-chain carboxylic acid kinase</fullName>
    </alternativeName>
</protein>
<sequence length="368" mass="40715">MYKLLVINPGSTSTKLAIFEDENLVLSETIRHSVEELSQYQRIFDQYDFRKRVILDFLTKSGYSIKDFSAIVGRGGLLRPIPSGTYEVDEKMLEELREARYGEHASNLGAVIAHELAQLAGVKAYIVDPVVVDEMQPVARISGHPDFRRKSIFHALNQKAVARKAAESLGKTYEEVNLIVAHMGGGISIGAHVKGKVVDVNNALDGDGPFTPERSGTLPLTQLIDLCFSGKYSKEWILKRIKGNGGLVAYLGTNSGLEVQERISKGDKEAELVYRAMAYQIAKWIGKMAAAMKGEVDAIVLTGGLAYDERYLVPWLKEYVSFIAPVMVFPGGDEEKALALGALRVLRGQEKAKSYLEEAERWEKTTSL</sequence>
<evidence type="ECO:0000313" key="11">
    <source>
        <dbReference type="EMBL" id="AEH51881.1"/>
    </source>
</evidence>
<comment type="catalytic activity">
    <reaction evidence="8 9">
        <text>butanoate + ATP = butanoyl phosphate + ADP</text>
        <dbReference type="Rhea" id="RHEA:13585"/>
        <dbReference type="ChEBI" id="CHEBI:17968"/>
        <dbReference type="ChEBI" id="CHEBI:30616"/>
        <dbReference type="ChEBI" id="CHEBI:58079"/>
        <dbReference type="ChEBI" id="CHEBI:456216"/>
        <dbReference type="EC" id="2.7.2.7"/>
    </reaction>
</comment>
<dbReference type="NCBIfam" id="TIGR02707">
    <property type="entry name" value="butyr_kinase"/>
    <property type="match status" value="1"/>
</dbReference>
<keyword evidence="5 9" id="KW-0547">Nucleotide-binding</keyword>
<dbReference type="STRING" id="688269.Theth_1839"/>
<dbReference type="GO" id="GO:0006083">
    <property type="term" value="P:acetate metabolic process"/>
    <property type="evidence" value="ECO:0007669"/>
    <property type="project" value="TreeGrafter"/>
</dbReference>
<dbReference type="HAMAP" id="MF_00542">
    <property type="entry name" value="Butyrate_kinase"/>
    <property type="match status" value="1"/>
</dbReference>
<evidence type="ECO:0000256" key="8">
    <source>
        <dbReference type="ARBA" id="ARBA00048596"/>
    </source>
</evidence>
<evidence type="ECO:0000256" key="7">
    <source>
        <dbReference type="ARBA" id="ARBA00022840"/>
    </source>
</evidence>
<evidence type="ECO:0000256" key="6">
    <source>
        <dbReference type="ARBA" id="ARBA00022777"/>
    </source>
</evidence>
<evidence type="ECO:0000256" key="1">
    <source>
        <dbReference type="ARBA" id="ARBA00004496"/>
    </source>
</evidence>
<keyword evidence="3 9" id="KW-0963">Cytoplasm</keyword>
<dbReference type="GO" id="GO:0008776">
    <property type="term" value="F:acetate kinase activity"/>
    <property type="evidence" value="ECO:0007669"/>
    <property type="project" value="TreeGrafter"/>
</dbReference>
<keyword evidence="12" id="KW-1185">Reference proteome</keyword>
<keyword evidence="7 9" id="KW-0067">ATP-binding</keyword>
<dbReference type="EC" id="2.7.2.7" evidence="9"/>
<evidence type="ECO:0000256" key="9">
    <source>
        <dbReference type="HAMAP-Rule" id="MF_00542"/>
    </source>
</evidence>
<dbReference type="PANTHER" id="PTHR21060">
    <property type="entry name" value="ACETATE KINASE"/>
    <property type="match status" value="1"/>
</dbReference>
<reference evidence="11 12" key="1">
    <citation type="submission" date="2010-11" db="EMBL/GenBank/DDBJ databases">
        <title>The complete genome of Thermotoga thermarum DSM 5069.</title>
        <authorList>
            <consortium name="US DOE Joint Genome Institute (JGI-PGF)"/>
            <person name="Lucas S."/>
            <person name="Copeland A."/>
            <person name="Lapidus A."/>
            <person name="Bruce D."/>
            <person name="Goodwin L."/>
            <person name="Pitluck S."/>
            <person name="Kyrpides N."/>
            <person name="Mavromatis K."/>
            <person name="Ivanova N."/>
            <person name="Zeytun A."/>
            <person name="Brettin T."/>
            <person name="Detter J.C."/>
            <person name="Tapia R."/>
            <person name="Han C."/>
            <person name="Land M."/>
            <person name="Hauser L."/>
            <person name="Markowitz V."/>
            <person name="Cheng J.-F."/>
            <person name="Hugenholtz P."/>
            <person name="Woyke T."/>
            <person name="Wu D."/>
            <person name="Spring S."/>
            <person name="Schroeder M."/>
            <person name="Brambilla E."/>
            <person name="Klenk H.-P."/>
            <person name="Eisen J.A."/>
        </authorList>
    </citation>
    <scope>NUCLEOTIDE SEQUENCE [LARGE SCALE GENOMIC DNA]</scope>
    <source>
        <strain evidence="11 12">DSM 5069</strain>
    </source>
</reference>
<evidence type="ECO:0000256" key="2">
    <source>
        <dbReference type="ARBA" id="ARBA00008748"/>
    </source>
</evidence>
<dbReference type="Pfam" id="PF00871">
    <property type="entry name" value="Acetate_kinase"/>
    <property type="match status" value="1"/>
</dbReference>
<keyword evidence="4 9" id="KW-0808">Transferase</keyword>
<evidence type="ECO:0000256" key="4">
    <source>
        <dbReference type="ARBA" id="ARBA00022679"/>
    </source>
</evidence>
<dbReference type="KEGG" id="tta:Theth_1839"/>
<comment type="similarity">
    <text evidence="2 9 10">Belongs to the acetokinase family.</text>
</comment>
<name>F7YWA6_9THEM</name>
<comment type="subcellular location">
    <subcellularLocation>
        <location evidence="1 9">Cytoplasm</location>
    </subcellularLocation>
</comment>
<proteinExistence type="inferred from homology"/>
<dbReference type="SUPFAM" id="SSF53067">
    <property type="entry name" value="Actin-like ATPase domain"/>
    <property type="match status" value="2"/>
</dbReference>
<evidence type="ECO:0000313" key="12">
    <source>
        <dbReference type="Proteomes" id="UP000006804"/>
    </source>
</evidence>
<dbReference type="PIRSF" id="PIRSF036458">
    <property type="entry name" value="Butyrate_kin"/>
    <property type="match status" value="1"/>
</dbReference>
<dbReference type="InterPro" id="IPR000890">
    <property type="entry name" value="Aliphatic_acid_kin_short-chain"/>
</dbReference>
<dbReference type="OrthoDB" id="9771859at2"/>
<evidence type="ECO:0000256" key="10">
    <source>
        <dbReference type="RuleBase" id="RU003835"/>
    </source>
</evidence>
<dbReference type="eggNOG" id="COG3426">
    <property type="taxonomic scope" value="Bacteria"/>
</dbReference>
<evidence type="ECO:0000256" key="3">
    <source>
        <dbReference type="ARBA" id="ARBA00022490"/>
    </source>
</evidence>
<dbReference type="InterPro" id="IPR011245">
    <property type="entry name" value="Butyrate_kin"/>
</dbReference>
<dbReference type="InterPro" id="IPR023865">
    <property type="entry name" value="Aliphatic_acid_kinase_CS"/>
</dbReference>
<dbReference type="EMBL" id="CP002351">
    <property type="protein sequence ID" value="AEH51881.1"/>
    <property type="molecule type" value="Genomic_DNA"/>
</dbReference>
<dbReference type="PROSITE" id="PS01075">
    <property type="entry name" value="ACETATE_KINASE_1"/>
    <property type="match status" value="1"/>
</dbReference>
<dbReference type="PANTHER" id="PTHR21060:SF3">
    <property type="entry name" value="BUTYRATE KINASE 2-RELATED"/>
    <property type="match status" value="1"/>
</dbReference>
<dbReference type="RefSeq" id="WP_013933089.1">
    <property type="nucleotide sequence ID" value="NC_015707.1"/>
</dbReference>
<dbReference type="PATRIC" id="fig|688269.3.peg.1893"/>
<dbReference type="PRINTS" id="PR00471">
    <property type="entry name" value="ACETATEKNASE"/>
</dbReference>
<dbReference type="CDD" id="cd24011">
    <property type="entry name" value="ASKHA_NBD_BK"/>
    <property type="match status" value="1"/>
</dbReference>
<organism evidence="11 12">
    <name type="scientific">Pseudothermotoga thermarum DSM 5069</name>
    <dbReference type="NCBI Taxonomy" id="688269"/>
    <lineage>
        <taxon>Bacteria</taxon>
        <taxon>Thermotogati</taxon>
        <taxon>Thermotogota</taxon>
        <taxon>Thermotogae</taxon>
        <taxon>Thermotogales</taxon>
        <taxon>Thermotogaceae</taxon>
        <taxon>Pseudothermotoga</taxon>
    </lineage>
</organism>
<dbReference type="GO" id="GO:0005737">
    <property type="term" value="C:cytoplasm"/>
    <property type="evidence" value="ECO:0007669"/>
    <property type="project" value="UniProtKB-SubCell"/>
</dbReference>
<keyword evidence="6 9" id="KW-0418">Kinase</keyword>
<dbReference type="HOGENOM" id="CLU_048716_0_0_0"/>
<dbReference type="InterPro" id="IPR043129">
    <property type="entry name" value="ATPase_NBD"/>
</dbReference>
<dbReference type="GO" id="GO:0047761">
    <property type="term" value="F:butyrate kinase activity"/>
    <property type="evidence" value="ECO:0007669"/>
    <property type="project" value="UniProtKB-UniRule"/>
</dbReference>
<evidence type="ECO:0000256" key="5">
    <source>
        <dbReference type="ARBA" id="ARBA00022741"/>
    </source>
</evidence>
<dbReference type="PROSITE" id="PS01076">
    <property type="entry name" value="ACETATE_KINASE_2"/>
    <property type="match status" value="1"/>
</dbReference>
<dbReference type="Gene3D" id="3.30.420.40">
    <property type="match status" value="2"/>
</dbReference>
<dbReference type="NCBIfam" id="NF002834">
    <property type="entry name" value="PRK03011.1-5"/>
    <property type="match status" value="1"/>
</dbReference>
<accession>F7YWA6</accession>
<gene>
    <name evidence="9" type="primary">buk</name>
    <name evidence="11" type="ORF">Theth_1839</name>
</gene>
<dbReference type="Proteomes" id="UP000006804">
    <property type="component" value="Chromosome"/>
</dbReference>
<dbReference type="AlphaFoldDB" id="F7YWA6"/>